<accession>A0A0G0QS84</accession>
<dbReference type="AlphaFoldDB" id="A0A0G0QS84"/>
<dbReference type="InterPro" id="IPR053830">
    <property type="entry name" value="DUF6922"/>
</dbReference>
<evidence type="ECO:0000313" key="2">
    <source>
        <dbReference type="EMBL" id="KKR43289.1"/>
    </source>
</evidence>
<name>A0A0G0QS84_9BACT</name>
<evidence type="ECO:0000259" key="1">
    <source>
        <dbReference type="Pfam" id="PF21956"/>
    </source>
</evidence>
<dbReference type="PATRIC" id="fig|1618776.3.peg.274"/>
<dbReference type="Proteomes" id="UP000034301">
    <property type="component" value="Unassembled WGS sequence"/>
</dbReference>
<comment type="caution">
    <text evidence="2">The sequence shown here is derived from an EMBL/GenBank/DDBJ whole genome shotgun (WGS) entry which is preliminary data.</text>
</comment>
<reference evidence="2 3" key="1">
    <citation type="journal article" date="2015" name="Nature">
        <title>rRNA introns, odd ribosomes, and small enigmatic genomes across a large radiation of phyla.</title>
        <authorList>
            <person name="Brown C.T."/>
            <person name="Hug L.A."/>
            <person name="Thomas B.C."/>
            <person name="Sharon I."/>
            <person name="Castelle C.J."/>
            <person name="Singh A."/>
            <person name="Wilkins M.J."/>
            <person name="Williams K.H."/>
            <person name="Banfield J.F."/>
        </authorList>
    </citation>
    <scope>NUCLEOTIDE SEQUENCE [LARGE SCALE GENOMIC DNA]</scope>
</reference>
<dbReference type="EMBL" id="LBYC01000005">
    <property type="protein sequence ID" value="KKR43289.1"/>
    <property type="molecule type" value="Genomic_DNA"/>
</dbReference>
<protein>
    <recommendedName>
        <fullName evidence="1">DUF6922 domain-containing protein</fullName>
    </recommendedName>
</protein>
<evidence type="ECO:0000313" key="3">
    <source>
        <dbReference type="Proteomes" id="UP000034301"/>
    </source>
</evidence>
<proteinExistence type="predicted"/>
<organism evidence="2 3">
    <name type="scientific">Candidatus Nomurabacteria bacterium GW2011_GWF2_40_12</name>
    <dbReference type="NCBI Taxonomy" id="1618776"/>
    <lineage>
        <taxon>Bacteria</taxon>
        <taxon>Candidatus Nomuraibacteriota</taxon>
    </lineage>
</organism>
<sequence>MSPLAKKSLFWDTNIDNIDLLKHKRYIIERILKFGTLTDYSWLSGMYSKDEIKEVIKRERSELDKKSLNFWLYIYNIV</sequence>
<feature type="domain" description="DUF6922" evidence="1">
    <location>
        <begin position="7"/>
        <end position="56"/>
    </location>
</feature>
<dbReference type="Pfam" id="PF21956">
    <property type="entry name" value="DUF6922"/>
    <property type="match status" value="1"/>
</dbReference>
<gene>
    <name evidence="2" type="ORF">UT78_C0005G0013</name>
</gene>